<dbReference type="NCBIfam" id="TIGR00778">
    <property type="entry name" value="ahpD_dom"/>
    <property type="match status" value="1"/>
</dbReference>
<accession>A0A347ZUJ7</accession>
<sequence length="202" mass="22295">METSLNPERVGNRTPRKFMKRLYSTKDVYRFLRDMLSSVGDMRTGRKAGLVSVEFSERIMLAVTEVNGCRYCSYFHAQVALKAGLDTDEISDTLSGDFRSAPAEELPALLFAQHYADRAGWADPDLVDSLMDTYGEARGRAIIANIRAIMLGNVWGNTFDALRFRLKGQPSGQTSLGGELLAVFGLPLMIPVAAVHNLVTSK</sequence>
<feature type="domain" description="Carboxymuconolactone decarboxylase-like" evidence="1">
    <location>
        <begin position="56"/>
        <end position="95"/>
    </location>
</feature>
<keyword evidence="2" id="KW-0575">Peroxidase</keyword>
<evidence type="ECO:0000313" key="3">
    <source>
        <dbReference type="Proteomes" id="UP000256388"/>
    </source>
</evidence>
<dbReference type="RefSeq" id="WP_198418350.1">
    <property type="nucleotide sequence ID" value="NZ_AP018437.1"/>
</dbReference>
<dbReference type="InterPro" id="IPR003779">
    <property type="entry name" value="CMD-like"/>
</dbReference>
<keyword evidence="2" id="KW-0560">Oxidoreductase</keyword>
<dbReference type="SUPFAM" id="SSF69118">
    <property type="entry name" value="AhpD-like"/>
    <property type="match status" value="1"/>
</dbReference>
<dbReference type="InterPro" id="IPR029032">
    <property type="entry name" value="AhpD-like"/>
</dbReference>
<organism evidence="2 3">
    <name type="scientific">Pelolinea submarina</name>
    <dbReference type="NCBI Taxonomy" id="913107"/>
    <lineage>
        <taxon>Bacteria</taxon>
        <taxon>Bacillati</taxon>
        <taxon>Chloroflexota</taxon>
        <taxon>Anaerolineae</taxon>
        <taxon>Anaerolineales</taxon>
        <taxon>Anaerolineaceae</taxon>
        <taxon>Pelolinea</taxon>
    </lineage>
</organism>
<proteinExistence type="predicted"/>
<gene>
    <name evidence="2" type="ORF">DFR64_0293</name>
</gene>
<dbReference type="GO" id="GO:0051920">
    <property type="term" value="F:peroxiredoxin activity"/>
    <property type="evidence" value="ECO:0007669"/>
    <property type="project" value="InterPro"/>
</dbReference>
<protein>
    <submittedName>
        <fullName evidence="2">AhpD family alkylhydroperoxidase</fullName>
    </submittedName>
</protein>
<dbReference type="Proteomes" id="UP000256388">
    <property type="component" value="Unassembled WGS sequence"/>
</dbReference>
<evidence type="ECO:0000313" key="2">
    <source>
        <dbReference type="EMBL" id="REG10435.1"/>
    </source>
</evidence>
<dbReference type="AlphaFoldDB" id="A0A347ZUJ7"/>
<dbReference type="Pfam" id="PF02627">
    <property type="entry name" value="CMD"/>
    <property type="match status" value="1"/>
</dbReference>
<evidence type="ECO:0000259" key="1">
    <source>
        <dbReference type="Pfam" id="PF02627"/>
    </source>
</evidence>
<dbReference type="Gene3D" id="1.20.1290.10">
    <property type="entry name" value="AhpD-like"/>
    <property type="match status" value="1"/>
</dbReference>
<dbReference type="EMBL" id="QUMS01000001">
    <property type="protein sequence ID" value="REG10435.1"/>
    <property type="molecule type" value="Genomic_DNA"/>
</dbReference>
<name>A0A347ZUJ7_9CHLR</name>
<comment type="caution">
    <text evidence="2">The sequence shown here is derived from an EMBL/GenBank/DDBJ whole genome shotgun (WGS) entry which is preliminary data.</text>
</comment>
<keyword evidence="3" id="KW-1185">Reference proteome</keyword>
<reference evidence="2 3" key="1">
    <citation type="submission" date="2018-08" db="EMBL/GenBank/DDBJ databases">
        <title>Genomic Encyclopedia of Type Strains, Phase IV (KMG-IV): sequencing the most valuable type-strain genomes for metagenomic binning, comparative biology and taxonomic classification.</title>
        <authorList>
            <person name="Goeker M."/>
        </authorList>
    </citation>
    <scope>NUCLEOTIDE SEQUENCE [LARGE SCALE GENOMIC DNA]</scope>
    <source>
        <strain evidence="2 3">DSM 23923</strain>
    </source>
</reference>
<dbReference type="InterPro" id="IPR004675">
    <property type="entry name" value="AhpD_core"/>
</dbReference>